<protein>
    <submittedName>
        <fullName evidence="4">Beta-glucosidase</fullName>
        <ecNumber evidence="4">3.2.1.21</ecNumber>
    </submittedName>
</protein>
<dbReference type="Pfam" id="PF14310">
    <property type="entry name" value="Fn3-like"/>
    <property type="match status" value="1"/>
</dbReference>
<dbReference type="SMART" id="SM01217">
    <property type="entry name" value="Fn3_like"/>
    <property type="match status" value="1"/>
</dbReference>
<keyword evidence="2 4" id="KW-0378">Hydrolase</keyword>
<name>A0ABU2C2Z6_9BURK</name>
<dbReference type="InterPro" id="IPR026891">
    <property type="entry name" value="Fn3-like"/>
</dbReference>
<organism evidence="4 5">
    <name type="scientific">Rhodoferax ferrireducens</name>
    <dbReference type="NCBI Taxonomy" id="192843"/>
    <lineage>
        <taxon>Bacteria</taxon>
        <taxon>Pseudomonadati</taxon>
        <taxon>Pseudomonadota</taxon>
        <taxon>Betaproteobacteria</taxon>
        <taxon>Burkholderiales</taxon>
        <taxon>Comamonadaceae</taxon>
        <taxon>Rhodoferax</taxon>
    </lineage>
</organism>
<dbReference type="InterPro" id="IPR036881">
    <property type="entry name" value="Glyco_hydro_3_C_sf"/>
</dbReference>
<keyword evidence="5" id="KW-1185">Reference proteome</keyword>
<dbReference type="GO" id="GO:0008422">
    <property type="term" value="F:beta-glucosidase activity"/>
    <property type="evidence" value="ECO:0007669"/>
    <property type="project" value="UniProtKB-EC"/>
</dbReference>
<keyword evidence="4" id="KW-0326">Glycosidase</keyword>
<dbReference type="Gene3D" id="2.60.40.10">
    <property type="entry name" value="Immunoglobulins"/>
    <property type="match status" value="1"/>
</dbReference>
<dbReference type="PANTHER" id="PTHR42715">
    <property type="entry name" value="BETA-GLUCOSIDASE"/>
    <property type="match status" value="1"/>
</dbReference>
<feature type="domain" description="Fibronectin type III-like" evidence="3">
    <location>
        <begin position="783"/>
        <end position="861"/>
    </location>
</feature>
<dbReference type="RefSeq" id="WP_310370069.1">
    <property type="nucleotide sequence ID" value="NZ_JAVDXT010000001.1"/>
</dbReference>
<dbReference type="InterPro" id="IPR017853">
    <property type="entry name" value="GH"/>
</dbReference>
<proteinExistence type="inferred from homology"/>
<sequence>MRTKQRAVAHLPSSNQSLGQVLLPQKTALALALGTALAVGLVACGGSDSYNGNPWMRPSLVAQQTAASTDAAKEAIANQRAKLLVQAMTTEQKMQQLTGSMPELLPELPECYGARHVSGIAALNIPTFRITNGPVGLGQNDCVSKSVYDEVKAGTKSFTAAYSHPTSAKATALPSAISAAASFDPGVATAYGDVIGTEMNNLALHVFEAPGVNMARLPILGRNFEYFGEDPYLTGTMGVAEVKAVQAKGLIGMPKHFVGNEQETNRMKIQETIDPQVLREIYLLPFEMTVKDGKAASIMCAYNSVNGLNSCENKALLTGVLRDDWGFTGYVQSDFFTVKSTVGPMLGGMDHEMPIPQFWSKTNLTAALTAGTITTAMFDKSLERRYTQMFKWGIFDRPLKQTPIDFASNGQTARDIGTKAAVLLQNNGALPFASSVAKLVLIGKASQVYAQQAVAGGAMVGKAMGGGGGSSDVVPNYTVAPLEGIQNMLKTLGNTTASVQLILVDDANATATIDGVSASFADVTAAAAGADAVIVMAGTIAEEGADRATTKDGSSLSSTTVPLAAGASAADGSSLDWYASSSLTTPATATGTNAVKNSNTVAMLKAIMAATSTTAKAMAQKTALVLKDNAGVAMDPALVGASGPSILEVWFPGQEDGNIVADLLFGRKNPSGKLPVTFPYVGKGFLDNLTTQQFPGVVAADGVTQTVTYSEQLNIGYRWYDSNVSGQCAVVNGSNPCVAFPFGHGLSYTSFNVGASSVTRNATTGSYEVKATVTNTGSLAGSEVVQVYLSLPASASSVGAAQPPKRLTGFQKVELAPGASKQVVISIDPSGANHPLSVWSTASNAWVIPAGQYTVHVGKSSSPKDLAQAGNFNR</sequence>
<dbReference type="InterPro" id="IPR050288">
    <property type="entry name" value="Cellulose_deg_GH3"/>
</dbReference>
<dbReference type="InterPro" id="IPR036962">
    <property type="entry name" value="Glyco_hydro_3_N_sf"/>
</dbReference>
<dbReference type="PANTHER" id="PTHR42715:SF10">
    <property type="entry name" value="BETA-GLUCOSIDASE"/>
    <property type="match status" value="1"/>
</dbReference>
<dbReference type="Gene3D" id="3.20.20.300">
    <property type="entry name" value="Glycoside hydrolase, family 3, N-terminal domain"/>
    <property type="match status" value="1"/>
</dbReference>
<dbReference type="PRINTS" id="PR00133">
    <property type="entry name" value="GLHYDRLASE3"/>
</dbReference>
<dbReference type="Proteomes" id="UP001180487">
    <property type="component" value="Unassembled WGS sequence"/>
</dbReference>
<comment type="caution">
    <text evidence="4">The sequence shown here is derived from an EMBL/GenBank/DDBJ whole genome shotgun (WGS) entry which is preliminary data.</text>
</comment>
<dbReference type="EC" id="3.2.1.21" evidence="4"/>
<evidence type="ECO:0000313" key="5">
    <source>
        <dbReference type="Proteomes" id="UP001180487"/>
    </source>
</evidence>
<evidence type="ECO:0000256" key="2">
    <source>
        <dbReference type="ARBA" id="ARBA00022801"/>
    </source>
</evidence>
<dbReference type="SUPFAM" id="SSF51445">
    <property type="entry name" value="(Trans)glycosidases"/>
    <property type="match status" value="1"/>
</dbReference>
<comment type="similarity">
    <text evidence="1">Belongs to the glycosyl hydrolase 3 family.</text>
</comment>
<evidence type="ECO:0000259" key="3">
    <source>
        <dbReference type="SMART" id="SM01217"/>
    </source>
</evidence>
<dbReference type="EMBL" id="JAVDXT010000001">
    <property type="protein sequence ID" value="MDR7375688.1"/>
    <property type="molecule type" value="Genomic_DNA"/>
</dbReference>
<dbReference type="InterPro" id="IPR002772">
    <property type="entry name" value="Glyco_hydro_3_C"/>
</dbReference>
<reference evidence="4 5" key="1">
    <citation type="submission" date="2023-07" db="EMBL/GenBank/DDBJ databases">
        <title>Sorghum-associated microbial communities from plants grown in Nebraska, USA.</title>
        <authorList>
            <person name="Schachtman D."/>
        </authorList>
    </citation>
    <scope>NUCLEOTIDE SEQUENCE [LARGE SCALE GENOMIC DNA]</scope>
    <source>
        <strain evidence="4 5">BE313</strain>
    </source>
</reference>
<dbReference type="InterPro" id="IPR001764">
    <property type="entry name" value="Glyco_hydro_3_N"/>
</dbReference>
<dbReference type="Gene3D" id="3.40.50.1700">
    <property type="entry name" value="Glycoside hydrolase family 3 C-terminal domain"/>
    <property type="match status" value="1"/>
</dbReference>
<dbReference type="Pfam" id="PF00933">
    <property type="entry name" value="Glyco_hydro_3"/>
    <property type="match status" value="1"/>
</dbReference>
<evidence type="ECO:0000313" key="4">
    <source>
        <dbReference type="EMBL" id="MDR7375688.1"/>
    </source>
</evidence>
<accession>A0ABU2C2Z6</accession>
<dbReference type="InterPro" id="IPR013783">
    <property type="entry name" value="Ig-like_fold"/>
</dbReference>
<gene>
    <name evidence="4" type="ORF">J2X19_000346</name>
</gene>
<dbReference type="Pfam" id="PF01915">
    <property type="entry name" value="Glyco_hydro_3_C"/>
    <property type="match status" value="1"/>
</dbReference>
<evidence type="ECO:0000256" key="1">
    <source>
        <dbReference type="ARBA" id="ARBA00005336"/>
    </source>
</evidence>
<dbReference type="SUPFAM" id="SSF52279">
    <property type="entry name" value="Beta-D-glucan exohydrolase, C-terminal domain"/>
    <property type="match status" value="2"/>
</dbReference>